<comment type="similarity">
    <text evidence="2">Belongs to the unc-93 family.</text>
</comment>
<proteinExistence type="inferred from homology"/>
<dbReference type="EMBL" id="LSRQ01005654">
    <property type="protein sequence ID" value="OAY67150.1"/>
    <property type="molecule type" value="Genomic_DNA"/>
</dbReference>
<feature type="non-terminal residue" evidence="7">
    <location>
        <position position="1"/>
    </location>
</feature>
<evidence type="ECO:0000256" key="5">
    <source>
        <dbReference type="ARBA" id="ARBA00023136"/>
    </source>
</evidence>
<protein>
    <submittedName>
        <fullName evidence="7">UNC93-like protein 3</fullName>
    </submittedName>
</protein>
<dbReference type="PANTHER" id="PTHR19444:SF13">
    <property type="entry name" value="PROTEIN UNC-93 HOMOLOG A"/>
    <property type="match status" value="1"/>
</dbReference>
<keyword evidence="4 6" id="KW-1133">Transmembrane helix</keyword>
<gene>
    <name evidence="7" type="ORF">ACMD2_24216</name>
</gene>
<comment type="caution">
    <text evidence="7">The sequence shown here is derived from an EMBL/GenBank/DDBJ whole genome shotgun (WGS) entry which is preliminary data.</text>
</comment>
<keyword evidence="3 6" id="KW-0812">Transmembrane</keyword>
<feature type="transmembrane region" description="Helical" evidence="6">
    <location>
        <begin position="121"/>
        <end position="141"/>
    </location>
</feature>
<accession>A0A199UR99</accession>
<dbReference type="InterPro" id="IPR051951">
    <property type="entry name" value="UNC-93_regulatory"/>
</dbReference>
<evidence type="ECO:0000256" key="1">
    <source>
        <dbReference type="ARBA" id="ARBA00004141"/>
    </source>
</evidence>
<organism evidence="7 8">
    <name type="scientific">Ananas comosus</name>
    <name type="common">Pineapple</name>
    <name type="synonym">Ananas ananas</name>
    <dbReference type="NCBI Taxonomy" id="4615"/>
    <lineage>
        <taxon>Eukaryota</taxon>
        <taxon>Viridiplantae</taxon>
        <taxon>Streptophyta</taxon>
        <taxon>Embryophyta</taxon>
        <taxon>Tracheophyta</taxon>
        <taxon>Spermatophyta</taxon>
        <taxon>Magnoliopsida</taxon>
        <taxon>Liliopsida</taxon>
        <taxon>Poales</taxon>
        <taxon>Bromeliaceae</taxon>
        <taxon>Bromelioideae</taxon>
        <taxon>Ananas</taxon>
    </lineage>
</organism>
<name>A0A199UR99_ANACO</name>
<dbReference type="PANTHER" id="PTHR19444">
    <property type="entry name" value="UNC-93 RELATED"/>
    <property type="match status" value="1"/>
</dbReference>
<evidence type="ECO:0000313" key="8">
    <source>
        <dbReference type="Proteomes" id="UP000092600"/>
    </source>
</evidence>
<evidence type="ECO:0000313" key="7">
    <source>
        <dbReference type="EMBL" id="OAY67150.1"/>
    </source>
</evidence>
<evidence type="ECO:0000256" key="6">
    <source>
        <dbReference type="SAM" id="Phobius"/>
    </source>
</evidence>
<evidence type="ECO:0000256" key="3">
    <source>
        <dbReference type="ARBA" id="ARBA00022692"/>
    </source>
</evidence>
<dbReference type="Proteomes" id="UP000092600">
    <property type="component" value="Unassembled WGS sequence"/>
</dbReference>
<dbReference type="STRING" id="4615.A0A199UR99"/>
<sequence>HVACQVVVTSDVSSLEEAAAEEEAAAVAAKIGRRIRVKAPLREREGALQGVAMAEEAAPLVVDVENEAGSLSRATIRRNHARDVHILSSAFLFVFSAYGAAQNLETTVNTAEDLGTISLGILYLSFTLFSVVASAVVRVLGSKRALVLGTSGYLLFIASNLKPSW</sequence>
<dbReference type="AlphaFoldDB" id="A0A199UR99"/>
<evidence type="ECO:0000256" key="4">
    <source>
        <dbReference type="ARBA" id="ARBA00022989"/>
    </source>
</evidence>
<dbReference type="GO" id="GO:0016020">
    <property type="term" value="C:membrane"/>
    <property type="evidence" value="ECO:0007669"/>
    <property type="project" value="UniProtKB-SubCell"/>
</dbReference>
<keyword evidence="5 6" id="KW-0472">Membrane</keyword>
<feature type="transmembrane region" description="Helical" evidence="6">
    <location>
        <begin position="84"/>
        <end position="101"/>
    </location>
</feature>
<dbReference type="InterPro" id="IPR010291">
    <property type="entry name" value="Ion_channel_UNC-93"/>
</dbReference>
<comment type="subcellular location">
    <subcellularLocation>
        <location evidence="1">Membrane</location>
        <topology evidence="1">Multi-pass membrane protein</topology>
    </subcellularLocation>
</comment>
<reference evidence="7 8" key="1">
    <citation type="journal article" date="2016" name="DNA Res.">
        <title>The draft genome of MD-2 pineapple using hybrid error correction of long reads.</title>
        <authorList>
            <person name="Redwan R.M."/>
            <person name="Saidin A."/>
            <person name="Kumar S.V."/>
        </authorList>
    </citation>
    <scope>NUCLEOTIDE SEQUENCE [LARGE SCALE GENOMIC DNA]</scope>
    <source>
        <strain evidence="8">cv. MD2</strain>
        <tissue evidence="7">Leaf</tissue>
    </source>
</reference>
<evidence type="ECO:0000256" key="2">
    <source>
        <dbReference type="ARBA" id="ARBA00009172"/>
    </source>
</evidence>
<dbReference type="Pfam" id="PF05978">
    <property type="entry name" value="UNC-93"/>
    <property type="match status" value="1"/>
</dbReference>